<reference evidence="2" key="1">
    <citation type="journal article" date="2020" name="Stud. Mycol.">
        <title>101 Dothideomycetes genomes: a test case for predicting lifestyles and emergence of pathogens.</title>
        <authorList>
            <person name="Haridas S."/>
            <person name="Albert R."/>
            <person name="Binder M."/>
            <person name="Bloem J."/>
            <person name="Labutti K."/>
            <person name="Salamov A."/>
            <person name="Andreopoulos B."/>
            <person name="Baker S."/>
            <person name="Barry K."/>
            <person name="Bills G."/>
            <person name="Bluhm B."/>
            <person name="Cannon C."/>
            <person name="Castanera R."/>
            <person name="Culley D."/>
            <person name="Daum C."/>
            <person name="Ezra D."/>
            <person name="Gonzalez J."/>
            <person name="Henrissat B."/>
            <person name="Kuo A."/>
            <person name="Liang C."/>
            <person name="Lipzen A."/>
            <person name="Lutzoni F."/>
            <person name="Magnuson J."/>
            <person name="Mondo S."/>
            <person name="Nolan M."/>
            <person name="Ohm R."/>
            <person name="Pangilinan J."/>
            <person name="Park H.-J."/>
            <person name="Ramirez L."/>
            <person name="Alfaro M."/>
            <person name="Sun H."/>
            <person name="Tritt A."/>
            <person name="Yoshinaga Y."/>
            <person name="Zwiers L.-H."/>
            <person name="Turgeon B."/>
            <person name="Goodwin S."/>
            <person name="Spatafora J."/>
            <person name="Crous P."/>
            <person name="Grigoriev I."/>
        </authorList>
    </citation>
    <scope>NUCLEOTIDE SEQUENCE</scope>
    <source>
        <strain evidence="2">CBS 123094</strain>
    </source>
</reference>
<feature type="compositionally biased region" description="Basic and acidic residues" evidence="1">
    <location>
        <begin position="1"/>
        <end position="10"/>
    </location>
</feature>
<protein>
    <submittedName>
        <fullName evidence="2">Uncharacterized protein</fullName>
    </submittedName>
</protein>
<dbReference type="AlphaFoldDB" id="A0A6A5X345"/>
<organism evidence="2 3">
    <name type="scientific">Amniculicola lignicola CBS 123094</name>
    <dbReference type="NCBI Taxonomy" id="1392246"/>
    <lineage>
        <taxon>Eukaryota</taxon>
        <taxon>Fungi</taxon>
        <taxon>Dikarya</taxon>
        <taxon>Ascomycota</taxon>
        <taxon>Pezizomycotina</taxon>
        <taxon>Dothideomycetes</taxon>
        <taxon>Pleosporomycetidae</taxon>
        <taxon>Pleosporales</taxon>
        <taxon>Amniculicolaceae</taxon>
        <taxon>Amniculicola</taxon>
    </lineage>
</organism>
<evidence type="ECO:0000313" key="2">
    <source>
        <dbReference type="EMBL" id="KAF2007326.1"/>
    </source>
</evidence>
<keyword evidence="3" id="KW-1185">Reference proteome</keyword>
<dbReference type="EMBL" id="ML977557">
    <property type="protein sequence ID" value="KAF2007326.1"/>
    <property type="molecule type" value="Genomic_DNA"/>
</dbReference>
<evidence type="ECO:0000256" key="1">
    <source>
        <dbReference type="SAM" id="MobiDB-lite"/>
    </source>
</evidence>
<feature type="region of interest" description="Disordered" evidence="1">
    <location>
        <begin position="1"/>
        <end position="25"/>
    </location>
</feature>
<dbReference type="Proteomes" id="UP000799779">
    <property type="component" value="Unassembled WGS sequence"/>
</dbReference>
<name>A0A6A5X345_9PLEO</name>
<sequence>MRLDLRRGIDRTMGGARRAVSSQEKTQGALHLPHIARPWPLLRALLVAVCGPATASPPRSHYHQHSHNVTVSLAGPAHPQQSLDMSPTQGDAAGPRTAAAGLRWCWACRRVCSVNLPARRPASMDAAGQASRCKLSAALVRAQPSTPGGGDRSGFGRCSLLAARCSLLLLHSIGLSAFQSTPGCSWVLPSAPPYAGPPFATAAAAPYAILASSRVNLT</sequence>
<evidence type="ECO:0000313" key="3">
    <source>
        <dbReference type="Proteomes" id="UP000799779"/>
    </source>
</evidence>
<gene>
    <name evidence="2" type="ORF">P154DRAFT_528974</name>
</gene>
<proteinExistence type="predicted"/>
<accession>A0A6A5X345</accession>